<dbReference type="AlphaFoldDB" id="A0A1I1MHH0"/>
<dbReference type="InterPro" id="IPR021732">
    <property type="entry name" value="DUF3301"/>
</dbReference>
<evidence type="ECO:0008006" key="3">
    <source>
        <dbReference type="Google" id="ProtNLM"/>
    </source>
</evidence>
<dbReference type="STRING" id="1123010.SAMN02745724_02692"/>
<dbReference type="EMBL" id="FOLO01000020">
    <property type="protein sequence ID" value="SFC84857.1"/>
    <property type="molecule type" value="Genomic_DNA"/>
</dbReference>
<protein>
    <recommendedName>
        <fullName evidence="3">DUF3301 domain-containing protein</fullName>
    </recommendedName>
</protein>
<accession>A0A1I1MHH0</accession>
<gene>
    <name evidence="1" type="ORF">SAMN02745724_02692</name>
</gene>
<keyword evidence="2" id="KW-1185">Reference proteome</keyword>
<organism evidence="1 2">
    <name type="scientific">Pseudoalteromonas denitrificans DSM 6059</name>
    <dbReference type="NCBI Taxonomy" id="1123010"/>
    <lineage>
        <taxon>Bacteria</taxon>
        <taxon>Pseudomonadati</taxon>
        <taxon>Pseudomonadota</taxon>
        <taxon>Gammaproteobacteria</taxon>
        <taxon>Alteromonadales</taxon>
        <taxon>Pseudoalteromonadaceae</taxon>
        <taxon>Pseudoalteromonas</taxon>
    </lineage>
</organism>
<dbReference type="Proteomes" id="UP000198862">
    <property type="component" value="Unassembled WGS sequence"/>
</dbReference>
<sequence>MATLWLFILIGATIYFFWLNRKIAESAQLHAKNQAEKLQVQLLDVACKRRRLGLLRTGKPGLKSTFIFDFSSDGESRYQAELEMEDIKLVNVAIPPHKI</sequence>
<proteinExistence type="predicted"/>
<name>A0A1I1MHH0_9GAMM</name>
<reference evidence="1 2" key="1">
    <citation type="submission" date="2016-10" db="EMBL/GenBank/DDBJ databases">
        <authorList>
            <person name="de Groot N.N."/>
        </authorList>
    </citation>
    <scope>NUCLEOTIDE SEQUENCE [LARGE SCALE GENOMIC DNA]</scope>
    <source>
        <strain evidence="1 2">DSM 6059</strain>
    </source>
</reference>
<dbReference type="Pfam" id="PF11743">
    <property type="entry name" value="DUF3301"/>
    <property type="match status" value="1"/>
</dbReference>
<evidence type="ECO:0000313" key="1">
    <source>
        <dbReference type="EMBL" id="SFC84857.1"/>
    </source>
</evidence>
<dbReference type="RefSeq" id="WP_091984719.1">
    <property type="nucleotide sequence ID" value="NZ_FOLO01000020.1"/>
</dbReference>
<evidence type="ECO:0000313" key="2">
    <source>
        <dbReference type="Proteomes" id="UP000198862"/>
    </source>
</evidence>
<dbReference type="OrthoDB" id="5959530at2"/>